<protein>
    <recommendedName>
        <fullName evidence="3">PilZ domain-containing protein</fullName>
    </recommendedName>
</protein>
<dbReference type="AlphaFoldDB" id="A0A1W2EP22"/>
<dbReference type="EMBL" id="FWXR01000029">
    <property type="protein sequence ID" value="SMD11457.1"/>
    <property type="molecule type" value="Genomic_DNA"/>
</dbReference>
<sequence>MRVPSPSRPAADLRTHARRRTRLRPVKLVTLHKRFIEDGSAVDLSSGGARVRRYGKGMLPPSLILLDEAEGTLRAAFVVWQAHGEIGLRFAGPAERMPPHELSRLAGRFYAV</sequence>
<dbReference type="RefSeq" id="WP_084412634.1">
    <property type="nucleotide sequence ID" value="NZ_FWXR01000029.1"/>
</dbReference>
<proteinExistence type="predicted"/>
<evidence type="ECO:0008006" key="3">
    <source>
        <dbReference type="Google" id="ProtNLM"/>
    </source>
</evidence>
<name>A0A1W2EP22_9HYPH</name>
<evidence type="ECO:0000313" key="2">
    <source>
        <dbReference type="Proteomes" id="UP000192656"/>
    </source>
</evidence>
<organism evidence="1 2">
    <name type="scientific">Fulvimarina manganoxydans</name>
    <dbReference type="NCBI Taxonomy" id="937218"/>
    <lineage>
        <taxon>Bacteria</taxon>
        <taxon>Pseudomonadati</taxon>
        <taxon>Pseudomonadota</taxon>
        <taxon>Alphaproteobacteria</taxon>
        <taxon>Hyphomicrobiales</taxon>
        <taxon>Aurantimonadaceae</taxon>
        <taxon>Fulvimarina</taxon>
    </lineage>
</organism>
<dbReference type="STRING" id="937218.SAMN06297251_12947"/>
<accession>A0A1W2EP22</accession>
<evidence type="ECO:0000313" key="1">
    <source>
        <dbReference type="EMBL" id="SMD11457.1"/>
    </source>
</evidence>
<dbReference type="Proteomes" id="UP000192656">
    <property type="component" value="Unassembled WGS sequence"/>
</dbReference>
<reference evidence="1 2" key="1">
    <citation type="submission" date="2017-04" db="EMBL/GenBank/DDBJ databases">
        <authorList>
            <person name="Afonso C.L."/>
            <person name="Miller P.J."/>
            <person name="Scott M.A."/>
            <person name="Spackman E."/>
            <person name="Goraichik I."/>
            <person name="Dimitrov K.M."/>
            <person name="Suarez D.L."/>
            <person name="Swayne D.E."/>
        </authorList>
    </citation>
    <scope>NUCLEOTIDE SEQUENCE [LARGE SCALE GENOMIC DNA]</scope>
    <source>
        <strain evidence="1 2">CGMCC 1.10972</strain>
    </source>
</reference>
<gene>
    <name evidence="1" type="ORF">SAMN06297251_12947</name>
</gene>
<dbReference type="OrthoDB" id="7916643at2"/>
<keyword evidence="2" id="KW-1185">Reference proteome</keyword>